<accession>A0ACC0LA58</accession>
<gene>
    <name evidence="1" type="ORF">RHMOL_Rhmol13G0243100</name>
</gene>
<organism evidence="1 2">
    <name type="scientific">Rhododendron molle</name>
    <name type="common">Chinese azalea</name>
    <name type="synonym">Azalea mollis</name>
    <dbReference type="NCBI Taxonomy" id="49168"/>
    <lineage>
        <taxon>Eukaryota</taxon>
        <taxon>Viridiplantae</taxon>
        <taxon>Streptophyta</taxon>
        <taxon>Embryophyta</taxon>
        <taxon>Tracheophyta</taxon>
        <taxon>Spermatophyta</taxon>
        <taxon>Magnoliopsida</taxon>
        <taxon>eudicotyledons</taxon>
        <taxon>Gunneridae</taxon>
        <taxon>Pentapetalae</taxon>
        <taxon>asterids</taxon>
        <taxon>Ericales</taxon>
        <taxon>Ericaceae</taxon>
        <taxon>Ericoideae</taxon>
        <taxon>Rhodoreae</taxon>
        <taxon>Rhododendron</taxon>
    </lineage>
</organism>
<protein>
    <submittedName>
        <fullName evidence="1">Uncharacterized protein</fullName>
    </submittedName>
</protein>
<reference evidence="1" key="1">
    <citation type="submission" date="2022-02" db="EMBL/GenBank/DDBJ databases">
        <title>Plant Genome Project.</title>
        <authorList>
            <person name="Zhang R.-G."/>
        </authorList>
    </citation>
    <scope>NUCLEOTIDE SEQUENCE</scope>
    <source>
        <strain evidence="1">AT1</strain>
    </source>
</reference>
<sequence>MTSMSVIMVVAILAMATVMPTLFVEGIMDFHPIRALAAKNNVTCVLVFGDSSVDPGNNNHLRLAPKGNFPPYGKDLFDGHPTGRLSNGRLATDFIAEALGYTTVIPAFLDPTLTSADLLHGVSFASAGSGYDELTSNLSNSLSVSHQLQYFRHYKIHLGHLVGEVKAEEITSNAIYVLSMGSNDFLQNYYRELDRSQEFTPEQYVNFLAARMLHAVQGMHGLGARRMAVVGLSPIGCVPLVRTLKDLARKCEDEYNGVARSFNAKLQQNLATLKASLGMQIAYIDIYSVMMSAINTPQKYGFKETSKGCCGTGLYEYSETCRGMSTCPDPSKYVFWDAAHPTQRMYEIIAGEAVKTIVHGYSNN</sequence>
<dbReference type="Proteomes" id="UP001062846">
    <property type="component" value="Chromosome 13"/>
</dbReference>
<evidence type="ECO:0000313" key="2">
    <source>
        <dbReference type="Proteomes" id="UP001062846"/>
    </source>
</evidence>
<evidence type="ECO:0000313" key="1">
    <source>
        <dbReference type="EMBL" id="KAI8525599.1"/>
    </source>
</evidence>
<keyword evidence="2" id="KW-1185">Reference proteome</keyword>
<name>A0ACC0LA58_RHOML</name>
<comment type="caution">
    <text evidence="1">The sequence shown here is derived from an EMBL/GenBank/DDBJ whole genome shotgun (WGS) entry which is preliminary data.</text>
</comment>
<proteinExistence type="predicted"/>
<dbReference type="EMBL" id="CM046400">
    <property type="protein sequence ID" value="KAI8525599.1"/>
    <property type="molecule type" value="Genomic_DNA"/>
</dbReference>